<dbReference type="AlphaFoldDB" id="A0AAE0M1H7"/>
<keyword evidence="3" id="KW-1185">Reference proteome</keyword>
<reference evidence="2" key="2">
    <citation type="submission" date="2023-06" db="EMBL/GenBank/DDBJ databases">
        <authorList>
            <consortium name="Lawrence Berkeley National Laboratory"/>
            <person name="Haridas S."/>
            <person name="Hensen N."/>
            <person name="Bonometti L."/>
            <person name="Westerberg I."/>
            <person name="Brannstrom I.O."/>
            <person name="Guillou S."/>
            <person name="Cros-Aarteil S."/>
            <person name="Calhoun S."/>
            <person name="Kuo A."/>
            <person name="Mondo S."/>
            <person name="Pangilinan J."/>
            <person name="Riley R."/>
            <person name="Labutti K."/>
            <person name="Andreopoulos B."/>
            <person name="Lipzen A."/>
            <person name="Chen C."/>
            <person name="Yanf M."/>
            <person name="Daum C."/>
            <person name="Ng V."/>
            <person name="Clum A."/>
            <person name="Steindorff A."/>
            <person name="Ohm R."/>
            <person name="Martin F."/>
            <person name="Silar P."/>
            <person name="Natvig D."/>
            <person name="Lalanne C."/>
            <person name="Gautier V."/>
            <person name="Ament-Velasquez S.L."/>
            <person name="Kruys A."/>
            <person name="Hutchinson M.I."/>
            <person name="Powell A.J."/>
            <person name="Barry K."/>
            <person name="Miller A.N."/>
            <person name="Grigoriev I.V."/>
            <person name="Debuchy R."/>
            <person name="Gladieux P."/>
            <person name="Thoren M.H."/>
            <person name="Johannesson H."/>
        </authorList>
    </citation>
    <scope>NUCLEOTIDE SEQUENCE</scope>
    <source>
        <strain evidence="2">CBS 118394</strain>
    </source>
</reference>
<name>A0AAE0M1H7_9PEZI</name>
<protein>
    <submittedName>
        <fullName evidence="2">Uncharacterized protein</fullName>
    </submittedName>
</protein>
<evidence type="ECO:0000313" key="2">
    <source>
        <dbReference type="EMBL" id="KAK3315662.1"/>
    </source>
</evidence>
<feature type="region of interest" description="Disordered" evidence="1">
    <location>
        <begin position="105"/>
        <end position="126"/>
    </location>
</feature>
<comment type="caution">
    <text evidence="2">The sequence shown here is derived from an EMBL/GenBank/DDBJ whole genome shotgun (WGS) entry which is preliminary data.</text>
</comment>
<proteinExistence type="predicted"/>
<sequence>MAYASFVPWLVFTSAMGLAEFQGSYTLFISLLKSPRSNNIILKHLESTAPNQFSPKPLCPSTPTIFSVWESTAASIIFPALEPTERNKHDYRVFLDEVIAEYSETHDAEGRREDGKVLQLPDDDPNPKWPPSKHYIEFMYIDDVYEIAKKYFGYSVRFWDESEWDPKVDRRGCYGWDEVYDMDQKLKALSVEGENIIAGDKGDQEAENQDSAS</sequence>
<evidence type="ECO:0000313" key="3">
    <source>
        <dbReference type="Proteomes" id="UP001283341"/>
    </source>
</evidence>
<gene>
    <name evidence="2" type="ORF">B0H66DRAFT_536526</name>
</gene>
<dbReference type="Proteomes" id="UP001283341">
    <property type="component" value="Unassembled WGS sequence"/>
</dbReference>
<feature type="compositionally biased region" description="Basic and acidic residues" evidence="1">
    <location>
        <begin position="105"/>
        <end position="116"/>
    </location>
</feature>
<reference evidence="2" key="1">
    <citation type="journal article" date="2023" name="Mol. Phylogenet. Evol.">
        <title>Genome-scale phylogeny and comparative genomics of the fungal order Sordariales.</title>
        <authorList>
            <person name="Hensen N."/>
            <person name="Bonometti L."/>
            <person name="Westerberg I."/>
            <person name="Brannstrom I.O."/>
            <person name="Guillou S."/>
            <person name="Cros-Aarteil S."/>
            <person name="Calhoun S."/>
            <person name="Haridas S."/>
            <person name="Kuo A."/>
            <person name="Mondo S."/>
            <person name="Pangilinan J."/>
            <person name="Riley R."/>
            <person name="LaButti K."/>
            <person name="Andreopoulos B."/>
            <person name="Lipzen A."/>
            <person name="Chen C."/>
            <person name="Yan M."/>
            <person name="Daum C."/>
            <person name="Ng V."/>
            <person name="Clum A."/>
            <person name="Steindorff A."/>
            <person name="Ohm R.A."/>
            <person name="Martin F."/>
            <person name="Silar P."/>
            <person name="Natvig D.O."/>
            <person name="Lalanne C."/>
            <person name="Gautier V."/>
            <person name="Ament-Velasquez S.L."/>
            <person name="Kruys A."/>
            <person name="Hutchinson M.I."/>
            <person name="Powell A.J."/>
            <person name="Barry K."/>
            <person name="Miller A.N."/>
            <person name="Grigoriev I.V."/>
            <person name="Debuchy R."/>
            <person name="Gladieux P."/>
            <person name="Hiltunen Thoren M."/>
            <person name="Johannesson H."/>
        </authorList>
    </citation>
    <scope>NUCLEOTIDE SEQUENCE</scope>
    <source>
        <strain evidence="2">CBS 118394</strain>
    </source>
</reference>
<evidence type="ECO:0000256" key="1">
    <source>
        <dbReference type="SAM" id="MobiDB-lite"/>
    </source>
</evidence>
<accession>A0AAE0M1H7</accession>
<organism evidence="2 3">
    <name type="scientific">Apodospora peruviana</name>
    <dbReference type="NCBI Taxonomy" id="516989"/>
    <lineage>
        <taxon>Eukaryota</taxon>
        <taxon>Fungi</taxon>
        <taxon>Dikarya</taxon>
        <taxon>Ascomycota</taxon>
        <taxon>Pezizomycotina</taxon>
        <taxon>Sordariomycetes</taxon>
        <taxon>Sordariomycetidae</taxon>
        <taxon>Sordariales</taxon>
        <taxon>Lasiosphaeriaceae</taxon>
        <taxon>Apodospora</taxon>
    </lineage>
</organism>
<dbReference type="EMBL" id="JAUEDM010000006">
    <property type="protein sequence ID" value="KAK3315662.1"/>
    <property type="molecule type" value="Genomic_DNA"/>
</dbReference>